<organism evidence="1 2">
    <name type="scientific">Pseudomonas farsensis</name>
    <dbReference type="NCBI Taxonomy" id="2745492"/>
    <lineage>
        <taxon>Bacteria</taxon>
        <taxon>Pseudomonadati</taxon>
        <taxon>Pseudomonadota</taxon>
        <taxon>Gammaproteobacteria</taxon>
        <taxon>Pseudomonadales</taxon>
        <taxon>Pseudomonadaceae</taxon>
        <taxon>Pseudomonas</taxon>
    </lineage>
</organism>
<dbReference type="RefSeq" id="WP_339599639.1">
    <property type="nucleotide sequence ID" value="NZ_JBBHLC010000037.1"/>
</dbReference>
<evidence type="ECO:0000313" key="2">
    <source>
        <dbReference type="Proteomes" id="UP001380290"/>
    </source>
</evidence>
<gene>
    <name evidence="1" type="ORF">V7S98_13995</name>
</gene>
<dbReference type="InterPro" id="IPR006597">
    <property type="entry name" value="Sel1-like"/>
</dbReference>
<reference evidence="1 2" key="1">
    <citation type="submission" date="2024-02" db="EMBL/GenBank/DDBJ databases">
        <title>Identification of pathogenicity and growth-promoting function of Pseudomonas putida variant.</title>
        <authorList>
            <person name="Sun J."/>
        </authorList>
    </citation>
    <scope>NUCLEOTIDE SEQUENCE [LARGE SCALE GENOMIC DNA]</scope>
    <source>
        <strain evidence="1 2">A03</strain>
    </source>
</reference>
<keyword evidence="2" id="KW-1185">Reference proteome</keyword>
<evidence type="ECO:0000313" key="1">
    <source>
        <dbReference type="EMBL" id="MEJ5864335.1"/>
    </source>
</evidence>
<dbReference type="EMBL" id="JBBHLC010000037">
    <property type="protein sequence ID" value="MEJ5864335.1"/>
    <property type="molecule type" value="Genomic_DNA"/>
</dbReference>
<dbReference type="Gene3D" id="1.25.40.10">
    <property type="entry name" value="Tetratricopeptide repeat domain"/>
    <property type="match status" value="1"/>
</dbReference>
<dbReference type="Proteomes" id="UP001380290">
    <property type="component" value="Unassembled WGS sequence"/>
</dbReference>
<dbReference type="PANTHER" id="PTHR11102:SF160">
    <property type="entry name" value="ERAD-ASSOCIATED E3 UBIQUITIN-PROTEIN LIGASE COMPONENT HRD3"/>
    <property type="match status" value="1"/>
</dbReference>
<protein>
    <submittedName>
        <fullName evidence="1">Tetratricopeptide repeat protein</fullName>
    </submittedName>
</protein>
<dbReference type="InterPro" id="IPR011990">
    <property type="entry name" value="TPR-like_helical_dom_sf"/>
</dbReference>
<accession>A0ABU8QUJ1</accession>
<dbReference type="Pfam" id="PF08238">
    <property type="entry name" value="Sel1"/>
    <property type="match status" value="5"/>
</dbReference>
<proteinExistence type="predicted"/>
<dbReference type="SMART" id="SM00671">
    <property type="entry name" value="SEL1"/>
    <property type="match status" value="5"/>
</dbReference>
<dbReference type="SUPFAM" id="SSF81901">
    <property type="entry name" value="HCP-like"/>
    <property type="match status" value="1"/>
</dbReference>
<comment type="caution">
    <text evidence="1">The sequence shown here is derived from an EMBL/GenBank/DDBJ whole genome shotgun (WGS) entry which is preliminary data.</text>
</comment>
<dbReference type="InterPro" id="IPR050767">
    <property type="entry name" value="Sel1_AlgK"/>
</dbReference>
<name>A0ABU8QUJ1_9PSED</name>
<dbReference type="PANTHER" id="PTHR11102">
    <property type="entry name" value="SEL-1-LIKE PROTEIN"/>
    <property type="match status" value="1"/>
</dbReference>
<sequence length="251" mass="26913">MSYQLRREQAVDVAGLQAMLEHSPGQAAQAILAAAGQGVVQAQLLLGQILLDGRGIEQDASVARRWFAIAAKGGSAMAQNMLGRCLEHGWGGEVDLTGAAIEYAKAADAELDWGMYNLGNLLATGRGVPPDQAQALACYTRAAHAGHARSMNMLGRYLEAGIACEADAQKARRWYRRSANAGDFRGQFSHATVLIEQGEMSEALTWLRQAAENGSVSFLQSSIQTLSSQNDPQLAPVIALYRERVEALVES</sequence>